<keyword evidence="2" id="KW-1185">Reference proteome</keyword>
<comment type="caution">
    <text evidence="1">The sequence shown here is derived from an EMBL/GenBank/DDBJ whole genome shotgun (WGS) entry which is preliminary data.</text>
</comment>
<reference evidence="1" key="1">
    <citation type="submission" date="2020-08" db="EMBL/GenBank/DDBJ databases">
        <title>Genome public.</title>
        <authorList>
            <person name="Liu C."/>
            <person name="Sun Q."/>
        </authorList>
    </citation>
    <scope>NUCLEOTIDE SEQUENCE</scope>
    <source>
        <strain evidence="1">BX5</strain>
    </source>
</reference>
<dbReference type="Proteomes" id="UP000602260">
    <property type="component" value="Unassembled WGS sequence"/>
</dbReference>
<dbReference type="RefSeq" id="WP_186877460.1">
    <property type="nucleotide sequence ID" value="NZ_JACOPN010000001.1"/>
</dbReference>
<accession>A0A8J6M440</accession>
<organism evidence="1 2">
    <name type="scientific">Flintibacter faecis</name>
    <dbReference type="NCBI Taxonomy" id="2763047"/>
    <lineage>
        <taxon>Bacteria</taxon>
        <taxon>Bacillati</taxon>
        <taxon>Bacillota</taxon>
        <taxon>Clostridia</taxon>
        <taxon>Eubacteriales</taxon>
        <taxon>Flintibacter</taxon>
    </lineage>
</organism>
<gene>
    <name evidence="1" type="ORF">H8S55_01185</name>
</gene>
<name>A0A8J6M440_9FIRM</name>
<proteinExistence type="predicted"/>
<dbReference type="EMBL" id="JACOPN010000001">
    <property type="protein sequence ID" value="MBC5715952.1"/>
    <property type="molecule type" value="Genomic_DNA"/>
</dbReference>
<evidence type="ECO:0000313" key="1">
    <source>
        <dbReference type="EMBL" id="MBC5715952.1"/>
    </source>
</evidence>
<protein>
    <submittedName>
        <fullName evidence="1">DUF4317 domain-containing protein</fullName>
    </submittedName>
</protein>
<dbReference type="InterPro" id="IPR025466">
    <property type="entry name" value="DUF4317"/>
</dbReference>
<sequence>MNQKELNELRRRFRLDRTGFNRVYGCFVNGNKEIVSDLDESFGYMPEAEAERYLGLLKKVLSGRLGKNLIDIVFSTQQVMEGEEHKLLTALRDSELKDRETRTAFYQKVIDQLDMEGCSYLLLMSHERYDVPHRGGDDELQADASDRTFSYFVCGVYPVKEGKTELGYFPQENEFHNLAAGQIVCPPELGFLFPAFDDRAANIYNALYYSRRPDELHQEFIDGVFHTEPPMSAGEQKAAFETALCQGLEDQCSMEVLQAIHERIHDQLQEHKERKDPEPPTLTPADVGMILADQGVERERIAAFQERCGEEFGENAVLNPENLIDPGKFQVKTEQITVSVDPEFSYLVETCMIDGKKYIMIPVGKGVEVNGLAVNVSAAQTEELS</sequence>
<dbReference type="AlphaFoldDB" id="A0A8J6M440"/>
<dbReference type="Pfam" id="PF14199">
    <property type="entry name" value="DUF4317"/>
    <property type="match status" value="1"/>
</dbReference>
<evidence type="ECO:0000313" key="2">
    <source>
        <dbReference type="Proteomes" id="UP000602260"/>
    </source>
</evidence>